<dbReference type="AlphaFoldDB" id="A0AAU8BQ45"/>
<name>A0AAU8BQ45_9VIBR</name>
<reference evidence="1" key="1">
    <citation type="submission" date="2023-01" db="EMBL/GenBank/DDBJ databases">
        <title>Vibrio sp. CB1-14 genome sequencing.</title>
        <authorList>
            <person name="Otstavnykh N."/>
            <person name="Isaeva M."/>
            <person name="Meleshko D."/>
        </authorList>
    </citation>
    <scope>NUCLEOTIDE SEQUENCE</scope>
    <source>
        <strain evidence="1">CB1-14</strain>
    </source>
</reference>
<evidence type="ECO:0000313" key="1">
    <source>
        <dbReference type="EMBL" id="XCD18830.1"/>
    </source>
</evidence>
<proteinExistence type="predicted"/>
<accession>A0AAU8BQ45</accession>
<dbReference type="KEGG" id="vck:PG915_18980"/>
<dbReference type="EMBL" id="CP115921">
    <property type="protein sequence ID" value="XCD18830.1"/>
    <property type="molecule type" value="Genomic_DNA"/>
</dbReference>
<organism evidence="1">
    <name type="scientific">Vibrio chaetopteri</name>
    <dbReference type="NCBI Taxonomy" id="3016528"/>
    <lineage>
        <taxon>Bacteria</taxon>
        <taxon>Pseudomonadati</taxon>
        <taxon>Pseudomonadota</taxon>
        <taxon>Gammaproteobacteria</taxon>
        <taxon>Vibrionales</taxon>
        <taxon>Vibrionaceae</taxon>
        <taxon>Vibrio</taxon>
    </lineage>
</organism>
<dbReference type="RefSeq" id="WP_353499971.1">
    <property type="nucleotide sequence ID" value="NZ_CP115921.1"/>
</dbReference>
<gene>
    <name evidence="1" type="ORF">PG915_18980</name>
</gene>
<protein>
    <submittedName>
        <fullName evidence="1">Uncharacterized protein</fullName>
    </submittedName>
</protein>
<sequence length="219" mass="24906">MYQVSMHQVKMYQLTLYQLLLIIVASTPFAASASWFNEHNIDKFDRIETHRVWGFGDLVEDKFTTYGIRCDDRSKLLITFGLAQDLDEENAKVDLVFKVDNNKPLAFEGQLFSNSKESGFVRADKQNLALINRLILQSKEGSTVDIRASNKDQSQFIEYSVSLSGFTRFSQATRDACGVGTIKLTVTPKDKAELIRLKQQLKDIEKKIAEIEAKYSTGF</sequence>